<feature type="transmembrane region" description="Helical" evidence="1">
    <location>
        <begin position="62"/>
        <end position="81"/>
    </location>
</feature>
<organism evidence="2">
    <name type="scientific">Singulisphaera sp. Ch08</name>
    <dbReference type="NCBI Taxonomy" id="3120278"/>
    <lineage>
        <taxon>Bacteria</taxon>
        <taxon>Pseudomonadati</taxon>
        <taxon>Planctomycetota</taxon>
        <taxon>Planctomycetia</taxon>
        <taxon>Isosphaerales</taxon>
        <taxon>Isosphaeraceae</taxon>
        <taxon>Singulisphaera</taxon>
    </lineage>
</organism>
<protein>
    <submittedName>
        <fullName evidence="2">Uncharacterized protein</fullName>
    </submittedName>
</protein>
<keyword evidence="1" id="KW-0472">Membrane</keyword>
<keyword evidence="1" id="KW-0812">Transmembrane</keyword>
<reference evidence="2" key="1">
    <citation type="submission" date="2024-05" db="EMBL/GenBank/DDBJ databases">
        <title>Planctomycetes of the genus Singulisphaera possess chitinolytic capabilities.</title>
        <authorList>
            <person name="Ivanova A."/>
        </authorList>
    </citation>
    <scope>NUCLEOTIDE SEQUENCE</scope>
    <source>
        <strain evidence="2">Ch08T</strain>
    </source>
</reference>
<dbReference type="RefSeq" id="WP_406695151.1">
    <property type="nucleotide sequence ID" value="NZ_CP155447.1"/>
</dbReference>
<evidence type="ECO:0000256" key="1">
    <source>
        <dbReference type="SAM" id="Phobius"/>
    </source>
</evidence>
<feature type="transmembrane region" description="Helical" evidence="1">
    <location>
        <begin position="6"/>
        <end position="26"/>
    </location>
</feature>
<sequence length="147" mass="15755">MNISTAVIPIVGMAIPIILVPVILGLKHARLERELEHAERMKALELGRTLPKDEPFWGPARISLAFGVGVPVGVFLCALAATREGNTAQIPLWISAGVVGLGGVVSGAALAYRQLERSWAGPHIEDYRSHKPENIDEDAFDVVGSRG</sequence>
<name>A0AAU7CAG5_9BACT</name>
<feature type="transmembrane region" description="Helical" evidence="1">
    <location>
        <begin position="93"/>
        <end position="112"/>
    </location>
</feature>
<accession>A0AAU7CAG5</accession>
<dbReference type="AlphaFoldDB" id="A0AAU7CAG5"/>
<gene>
    <name evidence="2" type="ORF">V5E97_29350</name>
</gene>
<evidence type="ECO:0000313" key="2">
    <source>
        <dbReference type="EMBL" id="XBH02408.1"/>
    </source>
</evidence>
<proteinExistence type="predicted"/>
<dbReference type="EMBL" id="CP155447">
    <property type="protein sequence ID" value="XBH02408.1"/>
    <property type="molecule type" value="Genomic_DNA"/>
</dbReference>
<keyword evidence="1" id="KW-1133">Transmembrane helix</keyword>